<dbReference type="Proteomes" id="UP000027604">
    <property type="component" value="Chromosome I"/>
</dbReference>
<dbReference type="OrthoDB" id="8593711at2"/>
<feature type="domain" description="DUF4123" evidence="1">
    <location>
        <begin position="27"/>
        <end position="148"/>
    </location>
</feature>
<dbReference type="RefSeq" id="WP_051780903.1">
    <property type="nucleotide sequence ID" value="NZ_BCTH01000121.1"/>
</dbReference>
<reference evidence="2 3" key="1">
    <citation type="journal article" date="2015" name="Genome Announc.">
        <title>Genome Sequence of Mushroom Soft-Rot Pathogen Janthinobacterium agaricidamnosum.</title>
        <authorList>
            <person name="Graupner K."/>
            <person name="Lackner G."/>
            <person name="Hertweck C."/>
        </authorList>
    </citation>
    <scope>NUCLEOTIDE SEQUENCE [LARGE SCALE GENOMIC DNA]</scope>
    <source>
        <strain evidence="3">NBRC 102515 / DSM 9628</strain>
    </source>
</reference>
<dbReference type="STRING" id="1349767.GJA_3152"/>
<dbReference type="PATRIC" id="fig|1349767.4.peg.4949"/>
<sequence>MLTDPFTPQWITWLDAQAAGLQDTQQLYLLLDGVFIPGLYRTMQRKMAPDQKPTLLFEALPSCNDKTRDVSPFLLAYRGQPQLSKLLSACSGWPMVSAIVTTESAEQLGRRLAAWCVVEADSQRFNFRFPDTRRLPGIFNALTGEQRAMLCGPASTWFYIGRNGDWATLDVPQVMAPLAESPTLEAGQFGVMVDDSEADGMLARFDYRGLQWQQPHSTIHALVQQGLKVAAHNQLDSDLWLDWCAAYIDQSLLTDTAEAARQFPQWKAQYQ</sequence>
<evidence type="ECO:0000259" key="1">
    <source>
        <dbReference type="Pfam" id="PF13503"/>
    </source>
</evidence>
<dbReference type="Pfam" id="PF13503">
    <property type="entry name" value="DUF4123"/>
    <property type="match status" value="1"/>
</dbReference>
<evidence type="ECO:0000313" key="3">
    <source>
        <dbReference type="Proteomes" id="UP000027604"/>
    </source>
</evidence>
<dbReference type="InterPro" id="IPR025391">
    <property type="entry name" value="DUF4123"/>
</dbReference>
<evidence type="ECO:0000313" key="2">
    <source>
        <dbReference type="EMBL" id="CDG83774.1"/>
    </source>
</evidence>
<organism evidence="2 3">
    <name type="scientific">Janthinobacterium agaricidamnosum NBRC 102515 = DSM 9628</name>
    <dbReference type="NCBI Taxonomy" id="1349767"/>
    <lineage>
        <taxon>Bacteria</taxon>
        <taxon>Pseudomonadati</taxon>
        <taxon>Pseudomonadota</taxon>
        <taxon>Betaproteobacteria</taxon>
        <taxon>Burkholderiales</taxon>
        <taxon>Oxalobacteraceae</taxon>
        <taxon>Janthinobacterium</taxon>
    </lineage>
</organism>
<gene>
    <name evidence="2" type="ORF">GJA_3152</name>
</gene>
<protein>
    <recommendedName>
        <fullName evidence="1">DUF4123 domain-containing protein</fullName>
    </recommendedName>
</protein>
<dbReference type="AlphaFoldDB" id="W0V4L9"/>
<name>W0V4L9_9BURK</name>
<dbReference type="eggNOG" id="ENOG5033I9E">
    <property type="taxonomic scope" value="Bacteria"/>
</dbReference>
<proteinExistence type="predicted"/>
<accession>W0V4L9</accession>
<dbReference type="KEGG" id="jag:GJA_3152"/>
<dbReference type="HOGENOM" id="CLU_1025928_0_0_4"/>
<dbReference type="EMBL" id="HG322949">
    <property type="protein sequence ID" value="CDG83774.1"/>
    <property type="molecule type" value="Genomic_DNA"/>
</dbReference>
<keyword evidence="3" id="KW-1185">Reference proteome</keyword>